<feature type="compositionally biased region" description="Acidic residues" evidence="1">
    <location>
        <begin position="36"/>
        <end position="85"/>
    </location>
</feature>
<protein>
    <submittedName>
        <fullName evidence="3">Uncharacterized protein</fullName>
    </submittedName>
</protein>
<evidence type="ECO:0000313" key="3">
    <source>
        <dbReference type="EMBL" id="BDC98657.1"/>
    </source>
</evidence>
<dbReference type="RefSeq" id="WP_338397800.1">
    <property type="nucleotide sequence ID" value="NZ_AP025292.1"/>
</dbReference>
<organism evidence="3 4">
    <name type="scientific">Persicobacter psychrovividus</name>
    <dbReference type="NCBI Taxonomy" id="387638"/>
    <lineage>
        <taxon>Bacteria</taxon>
        <taxon>Pseudomonadati</taxon>
        <taxon>Bacteroidota</taxon>
        <taxon>Cytophagia</taxon>
        <taxon>Cytophagales</taxon>
        <taxon>Persicobacteraceae</taxon>
        <taxon>Persicobacter</taxon>
    </lineage>
</organism>
<proteinExistence type="predicted"/>
<evidence type="ECO:0000256" key="1">
    <source>
        <dbReference type="SAM" id="MobiDB-lite"/>
    </source>
</evidence>
<feature type="region of interest" description="Disordered" evidence="1">
    <location>
        <begin position="16"/>
        <end position="87"/>
    </location>
</feature>
<keyword evidence="2" id="KW-0732">Signal</keyword>
<name>A0ABN6L651_9BACT</name>
<accession>A0ABN6L651</accession>
<dbReference type="PROSITE" id="PS51257">
    <property type="entry name" value="PROKAR_LIPOPROTEIN"/>
    <property type="match status" value="1"/>
</dbReference>
<feature type="chain" id="PRO_5045435561" evidence="2">
    <location>
        <begin position="23"/>
        <end position="197"/>
    </location>
</feature>
<evidence type="ECO:0000256" key="2">
    <source>
        <dbReference type="SAM" id="SignalP"/>
    </source>
</evidence>
<keyword evidence="4" id="KW-1185">Reference proteome</keyword>
<dbReference type="EMBL" id="AP025292">
    <property type="protein sequence ID" value="BDC98657.1"/>
    <property type="molecule type" value="Genomic_DNA"/>
</dbReference>
<gene>
    <name evidence="3" type="ORF">PEPS_09380</name>
</gene>
<feature type="signal peptide" evidence="2">
    <location>
        <begin position="1"/>
        <end position="22"/>
    </location>
</feature>
<dbReference type="Proteomes" id="UP001354989">
    <property type="component" value="Chromosome"/>
</dbReference>
<sequence>MKKTFLLLSVFALSLSSCFDTSNDPTPENDRQEEVQAPEEDKDGEGAEDDQDQEDNEGSEDDNSGVDEGGTEGDQDPDGDAEEDNTPALSVQEQARKAILAGETSFEAAYVVDSENPKFLINTIAEWNAEDAFGNVRFRNPFNFAVEISASRGSFDTITIEPQTQLFIVLPVKGTYVFELLGKGDLEFTMKKTISAQ</sequence>
<evidence type="ECO:0000313" key="4">
    <source>
        <dbReference type="Proteomes" id="UP001354989"/>
    </source>
</evidence>
<reference evidence="3 4" key="1">
    <citation type="submission" date="2021-12" db="EMBL/GenBank/DDBJ databases">
        <title>Genome sequencing of bacteria with rrn-lacking chromosome and rrn-plasmid.</title>
        <authorList>
            <person name="Anda M."/>
            <person name="Iwasaki W."/>
        </authorList>
    </citation>
    <scope>NUCLEOTIDE SEQUENCE [LARGE SCALE GENOMIC DNA]</scope>
    <source>
        <strain evidence="3 4">NBRC 101262</strain>
    </source>
</reference>